<reference evidence="1" key="1">
    <citation type="submission" date="2020-06" db="EMBL/GenBank/DDBJ databases">
        <authorList>
            <person name="Li T."/>
            <person name="Hu X."/>
            <person name="Zhang T."/>
            <person name="Song X."/>
            <person name="Zhang H."/>
            <person name="Dai N."/>
            <person name="Sheng W."/>
            <person name="Hou X."/>
            <person name="Wei L."/>
        </authorList>
    </citation>
    <scope>NUCLEOTIDE SEQUENCE</scope>
    <source>
        <strain evidence="1">G02</strain>
        <tissue evidence="1">Leaf</tissue>
    </source>
</reference>
<sequence>MTAMDPPAPNEVGYLRDLSNKVQNAELRLFLELELGLLEDGDIVCFQKSLSVQGSKRLRCPDVPSFFEYRHNLQMEIFNIRLPKESTVADVLSDLRMKAELSHPNAELRLLEVFTHRIYKSLQRSGIYVAWEQYLGLEHSDNSPKRSLGANQYRPSHEKAVKIYN</sequence>
<evidence type="ECO:0000313" key="1">
    <source>
        <dbReference type="EMBL" id="KAL0437106.1"/>
    </source>
</evidence>
<keyword evidence="1" id="KW-0378">Hydrolase</keyword>
<comment type="caution">
    <text evidence="1">The sequence shown here is derived from an EMBL/GenBank/DDBJ whole genome shotgun (WGS) entry which is preliminary data.</text>
</comment>
<gene>
    <name evidence="1" type="ORF">Sradi_0418500</name>
</gene>
<reference evidence="1" key="2">
    <citation type="journal article" date="2024" name="Plant">
        <title>Genomic evolution and insights into agronomic trait innovations of Sesamum species.</title>
        <authorList>
            <person name="Miao H."/>
            <person name="Wang L."/>
            <person name="Qu L."/>
            <person name="Liu H."/>
            <person name="Sun Y."/>
            <person name="Le M."/>
            <person name="Wang Q."/>
            <person name="Wei S."/>
            <person name="Zheng Y."/>
            <person name="Lin W."/>
            <person name="Duan Y."/>
            <person name="Cao H."/>
            <person name="Xiong S."/>
            <person name="Wang X."/>
            <person name="Wei L."/>
            <person name="Li C."/>
            <person name="Ma Q."/>
            <person name="Ju M."/>
            <person name="Zhao R."/>
            <person name="Li G."/>
            <person name="Mu C."/>
            <person name="Tian Q."/>
            <person name="Mei H."/>
            <person name="Zhang T."/>
            <person name="Gao T."/>
            <person name="Zhang H."/>
        </authorList>
    </citation>
    <scope>NUCLEOTIDE SEQUENCE</scope>
    <source>
        <strain evidence="1">G02</strain>
    </source>
</reference>
<protein>
    <submittedName>
        <fullName evidence="1">Ubiquitin carboxyl-terminal hydrolase 12</fullName>
    </submittedName>
</protein>
<dbReference type="EMBL" id="JACGWJ010000002">
    <property type="protein sequence ID" value="KAL0437106.1"/>
    <property type="molecule type" value="Genomic_DNA"/>
</dbReference>
<proteinExistence type="predicted"/>
<organism evidence="1">
    <name type="scientific">Sesamum radiatum</name>
    <name type="common">Black benniseed</name>
    <dbReference type="NCBI Taxonomy" id="300843"/>
    <lineage>
        <taxon>Eukaryota</taxon>
        <taxon>Viridiplantae</taxon>
        <taxon>Streptophyta</taxon>
        <taxon>Embryophyta</taxon>
        <taxon>Tracheophyta</taxon>
        <taxon>Spermatophyta</taxon>
        <taxon>Magnoliopsida</taxon>
        <taxon>eudicotyledons</taxon>
        <taxon>Gunneridae</taxon>
        <taxon>Pentapetalae</taxon>
        <taxon>asterids</taxon>
        <taxon>lamiids</taxon>
        <taxon>Lamiales</taxon>
        <taxon>Pedaliaceae</taxon>
        <taxon>Sesamum</taxon>
    </lineage>
</organism>
<dbReference type="GO" id="GO:0016787">
    <property type="term" value="F:hydrolase activity"/>
    <property type="evidence" value="ECO:0007669"/>
    <property type="project" value="UniProtKB-KW"/>
</dbReference>
<name>A0AAW2W775_SESRA</name>
<dbReference type="Gene3D" id="3.10.20.90">
    <property type="entry name" value="Phosphatidylinositol 3-kinase Catalytic Subunit, Chain A, domain 1"/>
    <property type="match status" value="1"/>
</dbReference>
<dbReference type="AlphaFoldDB" id="A0AAW2W775"/>
<accession>A0AAW2W775</accession>